<dbReference type="InterPro" id="IPR011642">
    <property type="entry name" value="Gate_dom"/>
</dbReference>
<dbReference type="AlphaFoldDB" id="A0A923SLY9"/>
<dbReference type="RefSeq" id="WP_249286217.1">
    <property type="nucleotide sequence ID" value="NZ_JACRWC010000026.1"/>
</dbReference>
<feature type="transmembrane region" description="Helical" evidence="1">
    <location>
        <begin position="88"/>
        <end position="111"/>
    </location>
</feature>
<keyword evidence="4" id="KW-1185">Reference proteome</keyword>
<dbReference type="Pfam" id="PF07670">
    <property type="entry name" value="Gate"/>
    <property type="match status" value="1"/>
</dbReference>
<reference evidence="3" key="1">
    <citation type="submission" date="2020-08" db="EMBL/GenBank/DDBJ databases">
        <authorList>
            <person name="Liu C."/>
            <person name="Sun Q."/>
        </authorList>
    </citation>
    <scope>NUCLEOTIDE SEQUENCE</scope>
    <source>
        <strain evidence="3">BX16</strain>
    </source>
</reference>
<dbReference type="Proteomes" id="UP000644115">
    <property type="component" value="Unassembled WGS sequence"/>
</dbReference>
<accession>A0A923SLY9</accession>
<evidence type="ECO:0000313" key="3">
    <source>
        <dbReference type="EMBL" id="MBC5998661.1"/>
    </source>
</evidence>
<dbReference type="EMBL" id="JACRWC010000026">
    <property type="protein sequence ID" value="MBC5998661.1"/>
    <property type="molecule type" value="Genomic_DNA"/>
</dbReference>
<name>A0A923SLY9_9FIRM</name>
<feature type="domain" description="Nucleoside transporter/FeoB GTPase Gate" evidence="2">
    <location>
        <begin position="42"/>
        <end position="150"/>
    </location>
</feature>
<comment type="caution">
    <text evidence="3">The sequence shown here is derived from an EMBL/GenBank/DDBJ whole genome shotgun (WGS) entry which is preliminary data.</text>
</comment>
<keyword evidence="1" id="KW-0812">Transmembrane</keyword>
<feature type="transmembrane region" description="Helical" evidence="1">
    <location>
        <begin position="132"/>
        <end position="152"/>
    </location>
</feature>
<keyword evidence="1" id="KW-0472">Membrane</keyword>
<sequence>MMNYIWGFMLIAGIVVSLATGRADAFTDSFLASCTDAVEFTLSLAGVMAVWSGLMKIAEESGLIDHAAKALRPILTFLFPKEKDSQTLAMMIMSFMANIFGAGNSATVFSLKAMERLDAENGHSPRASNAMCMFLALSMSMIQLIPITVIKVRSDLGSASPDDIILPSIAAGLISMAVSVWICKLFERKSPDA</sequence>
<proteinExistence type="predicted"/>
<gene>
    <name evidence="3" type="ORF">H8876_01310</name>
</gene>
<organism evidence="3 4">
    <name type="scientific">Lentihominibacter faecis</name>
    <dbReference type="NCBI Taxonomy" id="2764712"/>
    <lineage>
        <taxon>Bacteria</taxon>
        <taxon>Bacillati</taxon>
        <taxon>Bacillota</taxon>
        <taxon>Clostridia</taxon>
        <taxon>Peptostreptococcales</taxon>
        <taxon>Anaerovoracaceae</taxon>
        <taxon>Lentihominibacter</taxon>
    </lineage>
</organism>
<feature type="transmembrane region" description="Helical" evidence="1">
    <location>
        <begin position="164"/>
        <end position="183"/>
    </location>
</feature>
<keyword evidence="1" id="KW-1133">Transmembrane helix</keyword>
<protein>
    <submittedName>
        <fullName evidence="3">Spore maturation protein</fullName>
    </submittedName>
</protein>
<evidence type="ECO:0000256" key="1">
    <source>
        <dbReference type="SAM" id="Phobius"/>
    </source>
</evidence>
<evidence type="ECO:0000259" key="2">
    <source>
        <dbReference type="Pfam" id="PF07670"/>
    </source>
</evidence>
<evidence type="ECO:0000313" key="4">
    <source>
        <dbReference type="Proteomes" id="UP000644115"/>
    </source>
</evidence>